<gene>
    <name evidence="2" type="ORF">DTER00134_LOCUS3815</name>
</gene>
<proteinExistence type="predicted"/>
<evidence type="ECO:0000256" key="1">
    <source>
        <dbReference type="SAM" id="MobiDB-lite"/>
    </source>
</evidence>
<dbReference type="EMBL" id="HBIP01007240">
    <property type="protein sequence ID" value="CAE0488745.1"/>
    <property type="molecule type" value="Transcribed_RNA"/>
</dbReference>
<name>A0A7S3QP15_DUNTE</name>
<sequence length="349" mass="36643">MLPELLLVLRFTHLRREQCPSVSKEADQQQPGQNTGVALGPSSCGQVGTARAAMPQAEAQSELDNSGGAAAAAAAAAAGLPEAAAAQAASQAERAGVGAARAPGSDQSPGGAILEWVAAAAESAIKRTSNSLLPLLLEPPQALAHWVNALSAGLMRAGELQAYLPHMREACRAAAWQESMGQRQQGEASLPSGIFHETATSSCQLGLSTHPDLHLGTHHGMQQLDLDMPLDTHVDAQQLHQDTQQPSWSQDDPVTLPPSYTTTHDPSPQERGRADVAGPKPCLVHSLVCAALPFAVGFSDGHEGSPDLVPRVVISHMGPLVFLSAWTQGRRPFKVPEMGAQELMHTLQC</sequence>
<feature type="region of interest" description="Disordered" evidence="1">
    <location>
        <begin position="20"/>
        <end position="65"/>
    </location>
</feature>
<accession>A0A7S3QP15</accession>
<feature type="region of interest" description="Disordered" evidence="1">
    <location>
        <begin position="240"/>
        <end position="276"/>
    </location>
</feature>
<evidence type="ECO:0000313" key="2">
    <source>
        <dbReference type="EMBL" id="CAE0488745.1"/>
    </source>
</evidence>
<feature type="compositionally biased region" description="Polar residues" evidence="1">
    <location>
        <begin position="240"/>
        <end position="266"/>
    </location>
</feature>
<dbReference type="AlphaFoldDB" id="A0A7S3QP15"/>
<reference evidence="2" key="1">
    <citation type="submission" date="2021-01" db="EMBL/GenBank/DDBJ databases">
        <authorList>
            <person name="Corre E."/>
            <person name="Pelletier E."/>
            <person name="Niang G."/>
            <person name="Scheremetjew M."/>
            <person name="Finn R."/>
            <person name="Kale V."/>
            <person name="Holt S."/>
            <person name="Cochrane G."/>
            <person name="Meng A."/>
            <person name="Brown T."/>
            <person name="Cohen L."/>
        </authorList>
    </citation>
    <scope>NUCLEOTIDE SEQUENCE</scope>
    <source>
        <strain evidence="2">CCMP1320</strain>
    </source>
</reference>
<protein>
    <submittedName>
        <fullName evidence="2">Uncharacterized protein</fullName>
    </submittedName>
</protein>
<organism evidence="2">
    <name type="scientific">Dunaliella tertiolecta</name>
    <name type="common">Green alga</name>
    <dbReference type="NCBI Taxonomy" id="3047"/>
    <lineage>
        <taxon>Eukaryota</taxon>
        <taxon>Viridiplantae</taxon>
        <taxon>Chlorophyta</taxon>
        <taxon>core chlorophytes</taxon>
        <taxon>Chlorophyceae</taxon>
        <taxon>CS clade</taxon>
        <taxon>Chlamydomonadales</taxon>
        <taxon>Dunaliellaceae</taxon>
        <taxon>Dunaliella</taxon>
    </lineage>
</organism>